<keyword evidence="1" id="KW-0812">Transmembrane</keyword>
<feature type="transmembrane region" description="Helical" evidence="1">
    <location>
        <begin position="73"/>
        <end position="91"/>
    </location>
</feature>
<evidence type="ECO:0000256" key="1">
    <source>
        <dbReference type="SAM" id="Phobius"/>
    </source>
</evidence>
<keyword evidence="1" id="KW-1133">Transmembrane helix</keyword>
<keyword evidence="3" id="KW-1185">Reference proteome</keyword>
<evidence type="ECO:0000313" key="2">
    <source>
        <dbReference type="EMBL" id="MCX3058625.1"/>
    </source>
</evidence>
<keyword evidence="1" id="KW-0472">Membrane</keyword>
<dbReference type="EMBL" id="JAPHNL010000013">
    <property type="protein sequence ID" value="MCX3058625.1"/>
    <property type="molecule type" value="Genomic_DNA"/>
</dbReference>
<feature type="transmembrane region" description="Helical" evidence="1">
    <location>
        <begin position="43"/>
        <end position="61"/>
    </location>
</feature>
<name>A0ABT3TNK1_9ACTN</name>
<sequence>MEQQVERTAEDCVALEYQHTPDETRQALRARAKVTGADRRMKYMAIVISAVCVGTFAVSLAGGERLAVDLQSLVFAAVMCLVVFVVKPQVLTRQLHRMATRHGACRTRVDDTGVAVTNAGGSTHLNWTAAPRYTETADTFVLLSGDKNASCLIVLPKRGTAEPGGVDALRALLDRHISRI</sequence>
<proteinExistence type="predicted"/>
<dbReference type="RefSeq" id="WP_266595800.1">
    <property type="nucleotide sequence ID" value="NZ_JAPHNL010000013.1"/>
</dbReference>
<gene>
    <name evidence="2" type="ORF">OFY01_02330</name>
</gene>
<protein>
    <submittedName>
        <fullName evidence="2">YcxB family protein</fullName>
    </submittedName>
</protein>
<reference evidence="2" key="1">
    <citation type="submission" date="2022-10" db="EMBL/GenBank/DDBJ databases">
        <title>Streptomyces beihaiensis sp. nov., a chitin degrading actinobacterium, isolated from shrimp pond soil.</title>
        <authorList>
            <person name="Xie J."/>
            <person name="Shen N."/>
        </authorList>
    </citation>
    <scope>NUCLEOTIDE SEQUENCE</scope>
    <source>
        <strain evidence="2">GXMU-J5</strain>
    </source>
</reference>
<evidence type="ECO:0000313" key="3">
    <source>
        <dbReference type="Proteomes" id="UP001163064"/>
    </source>
</evidence>
<comment type="caution">
    <text evidence="2">The sequence shown here is derived from an EMBL/GenBank/DDBJ whole genome shotgun (WGS) entry which is preliminary data.</text>
</comment>
<organism evidence="2 3">
    <name type="scientific">Streptomyces beihaiensis</name>
    <dbReference type="NCBI Taxonomy" id="2984495"/>
    <lineage>
        <taxon>Bacteria</taxon>
        <taxon>Bacillati</taxon>
        <taxon>Actinomycetota</taxon>
        <taxon>Actinomycetes</taxon>
        <taxon>Kitasatosporales</taxon>
        <taxon>Streptomycetaceae</taxon>
        <taxon>Streptomyces</taxon>
    </lineage>
</organism>
<dbReference type="Proteomes" id="UP001163064">
    <property type="component" value="Unassembled WGS sequence"/>
</dbReference>
<accession>A0ABT3TNK1</accession>